<dbReference type="RefSeq" id="WP_239138510.1">
    <property type="nucleotide sequence ID" value="NZ_BOMU01000062.1"/>
</dbReference>
<keyword evidence="1" id="KW-1133">Transmembrane helix</keyword>
<evidence type="ECO:0000313" key="2">
    <source>
        <dbReference type="EMBL" id="SNS10344.1"/>
    </source>
</evidence>
<name>A0A239BTF7_9ACTN</name>
<keyword evidence="1" id="KW-0812">Transmembrane</keyword>
<reference evidence="2 3" key="1">
    <citation type="submission" date="2017-06" db="EMBL/GenBank/DDBJ databases">
        <authorList>
            <person name="Kim H.J."/>
            <person name="Triplett B.A."/>
        </authorList>
    </citation>
    <scope>NUCLEOTIDE SEQUENCE [LARGE SCALE GENOMIC DNA]</scope>
    <source>
        <strain evidence="2 3">DSM 43151</strain>
    </source>
</reference>
<feature type="transmembrane region" description="Helical" evidence="1">
    <location>
        <begin position="65"/>
        <end position="84"/>
    </location>
</feature>
<dbReference type="AlphaFoldDB" id="A0A239BTF7"/>
<evidence type="ECO:0000256" key="1">
    <source>
        <dbReference type="SAM" id="Phobius"/>
    </source>
</evidence>
<dbReference type="EMBL" id="FZNR01000010">
    <property type="protein sequence ID" value="SNS10344.1"/>
    <property type="molecule type" value="Genomic_DNA"/>
</dbReference>
<protein>
    <submittedName>
        <fullName evidence="2">Uncharacterized protein</fullName>
    </submittedName>
</protein>
<accession>A0A239BTF7</accession>
<evidence type="ECO:0000313" key="3">
    <source>
        <dbReference type="Proteomes" id="UP000198415"/>
    </source>
</evidence>
<feature type="transmembrane region" description="Helical" evidence="1">
    <location>
        <begin position="36"/>
        <end position="59"/>
    </location>
</feature>
<organism evidence="2 3">
    <name type="scientific">Actinoplanes regularis</name>
    <dbReference type="NCBI Taxonomy" id="52697"/>
    <lineage>
        <taxon>Bacteria</taxon>
        <taxon>Bacillati</taxon>
        <taxon>Actinomycetota</taxon>
        <taxon>Actinomycetes</taxon>
        <taxon>Micromonosporales</taxon>
        <taxon>Micromonosporaceae</taxon>
        <taxon>Actinoplanes</taxon>
    </lineage>
</organism>
<keyword evidence="1" id="KW-0472">Membrane</keyword>
<gene>
    <name evidence="2" type="ORF">SAMN06264365_11082</name>
</gene>
<proteinExistence type="predicted"/>
<sequence length="143" mass="15276">MEEKSYSGTGAAGIAQDLTAAGLQDRAGTVGTRNPWVAGAGVVAALVTLAVLIAGPAPVLGTRWYWFWLTTTVPYGLGLVFWLFRDRPWSRTARPARRADGGQRRDRGWLGLLAGILLSLLIGVIVSVLHSLIGDQWVPPAQA</sequence>
<dbReference type="Proteomes" id="UP000198415">
    <property type="component" value="Unassembled WGS sequence"/>
</dbReference>
<feature type="transmembrane region" description="Helical" evidence="1">
    <location>
        <begin position="108"/>
        <end position="133"/>
    </location>
</feature>
<keyword evidence="3" id="KW-1185">Reference proteome</keyword>